<accession>A0A6A4GJD3</accession>
<sequence>MLKVFLELKEYVIKFTDSSLNGLADYMLSDNEWEAVEGLVSALKILKDATEFFSSNSPNISAVIPAMDAINKAFATEIIDERELCAPLRYALSVGKKTLNKYYSLSDDSHIYRIAMVLHPSFKLTYFQ</sequence>
<name>A0A6A4GJD3_9AGAR</name>
<dbReference type="InterPro" id="IPR012337">
    <property type="entry name" value="RNaseH-like_sf"/>
</dbReference>
<protein>
    <recommendedName>
        <fullName evidence="3">hAT-like transposase RNase-H fold domain-containing protein</fullName>
    </recommendedName>
</protein>
<reference evidence="1" key="1">
    <citation type="journal article" date="2019" name="Environ. Microbiol.">
        <title>Fungal ecological strategies reflected in gene transcription - a case study of two litter decomposers.</title>
        <authorList>
            <person name="Barbi F."/>
            <person name="Kohler A."/>
            <person name="Barry K."/>
            <person name="Baskaran P."/>
            <person name="Daum C."/>
            <person name="Fauchery L."/>
            <person name="Ihrmark K."/>
            <person name="Kuo A."/>
            <person name="LaButti K."/>
            <person name="Lipzen A."/>
            <person name="Morin E."/>
            <person name="Grigoriev I.V."/>
            <person name="Henrissat B."/>
            <person name="Lindahl B."/>
            <person name="Martin F."/>
        </authorList>
    </citation>
    <scope>NUCLEOTIDE SEQUENCE</scope>
    <source>
        <strain evidence="1">JB14</strain>
    </source>
</reference>
<evidence type="ECO:0008006" key="3">
    <source>
        <dbReference type="Google" id="ProtNLM"/>
    </source>
</evidence>
<keyword evidence="2" id="KW-1185">Reference proteome</keyword>
<dbReference type="Proteomes" id="UP000799118">
    <property type="component" value="Unassembled WGS sequence"/>
</dbReference>
<dbReference type="EMBL" id="ML769994">
    <property type="protein sequence ID" value="KAE9385365.1"/>
    <property type="molecule type" value="Genomic_DNA"/>
</dbReference>
<proteinExistence type="predicted"/>
<evidence type="ECO:0000313" key="2">
    <source>
        <dbReference type="Proteomes" id="UP000799118"/>
    </source>
</evidence>
<organism evidence="1 2">
    <name type="scientific">Gymnopus androsaceus JB14</name>
    <dbReference type="NCBI Taxonomy" id="1447944"/>
    <lineage>
        <taxon>Eukaryota</taxon>
        <taxon>Fungi</taxon>
        <taxon>Dikarya</taxon>
        <taxon>Basidiomycota</taxon>
        <taxon>Agaricomycotina</taxon>
        <taxon>Agaricomycetes</taxon>
        <taxon>Agaricomycetidae</taxon>
        <taxon>Agaricales</taxon>
        <taxon>Marasmiineae</taxon>
        <taxon>Omphalotaceae</taxon>
        <taxon>Gymnopus</taxon>
    </lineage>
</organism>
<dbReference type="SUPFAM" id="SSF53098">
    <property type="entry name" value="Ribonuclease H-like"/>
    <property type="match status" value="1"/>
</dbReference>
<evidence type="ECO:0000313" key="1">
    <source>
        <dbReference type="EMBL" id="KAE9385365.1"/>
    </source>
</evidence>
<dbReference type="OrthoDB" id="3252425at2759"/>
<gene>
    <name evidence="1" type="ORF">BT96DRAFT_928820</name>
</gene>
<dbReference type="AlphaFoldDB" id="A0A6A4GJD3"/>